<protein>
    <submittedName>
        <fullName evidence="2">Helix-turn-helix domain-containing protein</fullName>
    </submittedName>
</protein>
<sequence>MPDSENRWLSIHEICKHLGVSKDTVYKWIGRPGMPAHRMGRLWKFKQDEVDAWVRSGGAAEKSDKPDTEQ</sequence>
<dbReference type="GO" id="GO:0003677">
    <property type="term" value="F:DNA binding"/>
    <property type="evidence" value="ECO:0007669"/>
    <property type="project" value="InterPro"/>
</dbReference>
<dbReference type="InterPro" id="IPR010093">
    <property type="entry name" value="SinI_DNA-bd"/>
</dbReference>
<organism evidence="2 3">
    <name type="scientific">Trichloromonas acetexigens</name>
    <dbReference type="NCBI Taxonomy" id="38815"/>
    <lineage>
        <taxon>Bacteria</taxon>
        <taxon>Pseudomonadati</taxon>
        <taxon>Thermodesulfobacteriota</taxon>
        <taxon>Desulfuromonadia</taxon>
        <taxon>Desulfuromonadales</taxon>
        <taxon>Trichloromonadaceae</taxon>
        <taxon>Trichloromonas</taxon>
    </lineage>
</organism>
<dbReference type="AlphaFoldDB" id="A0A550J598"/>
<dbReference type="NCBIfam" id="TIGR01764">
    <property type="entry name" value="excise"/>
    <property type="match status" value="1"/>
</dbReference>
<comment type="caution">
    <text evidence="2">The sequence shown here is derived from an EMBL/GenBank/DDBJ whole genome shotgun (WGS) entry which is preliminary data.</text>
</comment>
<keyword evidence="3" id="KW-1185">Reference proteome</keyword>
<feature type="domain" description="Helix-turn-helix" evidence="1">
    <location>
        <begin position="8"/>
        <end position="56"/>
    </location>
</feature>
<evidence type="ECO:0000313" key="2">
    <source>
        <dbReference type="EMBL" id="TRO78313.1"/>
    </source>
</evidence>
<dbReference type="Pfam" id="PF12728">
    <property type="entry name" value="HTH_17"/>
    <property type="match status" value="1"/>
</dbReference>
<reference evidence="2 3" key="1">
    <citation type="submission" date="2019-07" db="EMBL/GenBank/DDBJ databases">
        <title>Insights of Desulfuromonas acetexigens electromicrobiology.</title>
        <authorList>
            <person name="Katuri K."/>
            <person name="Sapireddy V."/>
            <person name="Shaw D.R."/>
            <person name="Saikaly P."/>
        </authorList>
    </citation>
    <scope>NUCLEOTIDE SEQUENCE [LARGE SCALE GENOMIC DNA]</scope>
    <source>
        <strain evidence="2 3">2873</strain>
    </source>
</reference>
<dbReference type="RefSeq" id="WP_092055250.1">
    <property type="nucleotide sequence ID" value="NZ_FOJJ01000011.1"/>
</dbReference>
<proteinExistence type="predicted"/>
<dbReference type="InterPro" id="IPR041657">
    <property type="entry name" value="HTH_17"/>
</dbReference>
<dbReference type="Gene3D" id="1.10.10.10">
    <property type="entry name" value="Winged helix-like DNA-binding domain superfamily/Winged helix DNA-binding domain"/>
    <property type="match status" value="1"/>
</dbReference>
<dbReference type="SUPFAM" id="SSF46955">
    <property type="entry name" value="Putative DNA-binding domain"/>
    <property type="match status" value="1"/>
</dbReference>
<evidence type="ECO:0000313" key="3">
    <source>
        <dbReference type="Proteomes" id="UP000317155"/>
    </source>
</evidence>
<accession>A0A550J598</accession>
<dbReference type="EMBL" id="VJVV01000019">
    <property type="protein sequence ID" value="TRO78313.1"/>
    <property type="molecule type" value="Genomic_DNA"/>
</dbReference>
<name>A0A550J598_9BACT</name>
<evidence type="ECO:0000259" key="1">
    <source>
        <dbReference type="Pfam" id="PF12728"/>
    </source>
</evidence>
<dbReference type="Proteomes" id="UP000317155">
    <property type="component" value="Unassembled WGS sequence"/>
</dbReference>
<gene>
    <name evidence="2" type="ORF">FL622_16510</name>
</gene>
<dbReference type="InterPro" id="IPR036388">
    <property type="entry name" value="WH-like_DNA-bd_sf"/>
</dbReference>
<dbReference type="OrthoDB" id="9800023at2"/>
<dbReference type="InterPro" id="IPR009061">
    <property type="entry name" value="DNA-bd_dom_put_sf"/>
</dbReference>